<keyword evidence="3" id="KW-1185">Reference proteome</keyword>
<dbReference type="Proteomes" id="UP000000311">
    <property type="component" value="Unassembled WGS sequence"/>
</dbReference>
<dbReference type="EMBL" id="GL439972">
    <property type="protein sequence ID" value="EFN66459.1"/>
    <property type="molecule type" value="Genomic_DNA"/>
</dbReference>
<organism evidence="3">
    <name type="scientific">Camponotus floridanus</name>
    <name type="common">Florida carpenter ant</name>
    <dbReference type="NCBI Taxonomy" id="104421"/>
    <lineage>
        <taxon>Eukaryota</taxon>
        <taxon>Metazoa</taxon>
        <taxon>Ecdysozoa</taxon>
        <taxon>Arthropoda</taxon>
        <taxon>Hexapoda</taxon>
        <taxon>Insecta</taxon>
        <taxon>Pterygota</taxon>
        <taxon>Neoptera</taxon>
        <taxon>Endopterygota</taxon>
        <taxon>Hymenoptera</taxon>
        <taxon>Apocrita</taxon>
        <taxon>Aculeata</taxon>
        <taxon>Formicoidea</taxon>
        <taxon>Formicidae</taxon>
        <taxon>Formicinae</taxon>
        <taxon>Camponotus</taxon>
    </lineage>
</organism>
<gene>
    <name evidence="2" type="ORF">EAG_12608</name>
</gene>
<dbReference type="AlphaFoldDB" id="E2AJD8"/>
<evidence type="ECO:0000313" key="3">
    <source>
        <dbReference type="Proteomes" id="UP000000311"/>
    </source>
</evidence>
<evidence type="ECO:0000256" key="1">
    <source>
        <dbReference type="SAM" id="MobiDB-lite"/>
    </source>
</evidence>
<evidence type="ECO:0000313" key="2">
    <source>
        <dbReference type="EMBL" id="EFN66459.1"/>
    </source>
</evidence>
<dbReference type="InParanoid" id="E2AJD8"/>
<protein>
    <submittedName>
        <fullName evidence="2">Uncharacterized protein</fullName>
    </submittedName>
</protein>
<sequence>MLERGEPYVRNLPWHPPHLTLNMTDNLLKTTGLKGSRRIKFDGTEWISKWPLLSQRTFKRIEKKKERRIEKSLFLIDSWTDAAAAADDAGGGRASDGDGGGGGRSCVEPSPACQSPRLVSSRAVRQVQVLYYLRRGPRSRRSPRTCLARPCSTVLQPLPTRAATPSCPPPARSRRGIDIYESFVEEQDNSLSLMYTKDFKLVLKENVRVGTPYAYAEEVIVNVFTLKAGLRSGNALYTESVFTVTKVNEKYLIEKSALIFATSMLPYSSNTIHQTVIIDLKVMRNSLIQEFTAVMLKQMAKENAIIDTLYICHCEAYTNYDVLRMCSSHKLLRPDTTSCVTFNRLRIFVVASAVKKSRLIFVLGLNITEVNTAIGKYGHTRQRETCARNVSGKGPLVCADRFGSVTAPVRSFKSWDYALAFAACAGLYDTFDKITVFDARGSIPWRILK</sequence>
<proteinExistence type="predicted"/>
<name>E2AJD8_CAMFO</name>
<feature type="compositionally biased region" description="Gly residues" evidence="1">
    <location>
        <begin position="89"/>
        <end position="104"/>
    </location>
</feature>
<feature type="region of interest" description="Disordered" evidence="1">
    <location>
        <begin position="86"/>
        <end position="112"/>
    </location>
</feature>
<accession>E2AJD8</accession>
<reference evidence="2 3" key="1">
    <citation type="journal article" date="2010" name="Science">
        <title>Genomic comparison of the ants Camponotus floridanus and Harpegnathos saltator.</title>
        <authorList>
            <person name="Bonasio R."/>
            <person name="Zhang G."/>
            <person name="Ye C."/>
            <person name="Mutti N.S."/>
            <person name="Fang X."/>
            <person name="Qin N."/>
            <person name="Donahue G."/>
            <person name="Yang P."/>
            <person name="Li Q."/>
            <person name="Li C."/>
            <person name="Zhang P."/>
            <person name="Huang Z."/>
            <person name="Berger S.L."/>
            <person name="Reinberg D."/>
            <person name="Wang J."/>
            <person name="Liebig J."/>
        </authorList>
    </citation>
    <scope>NUCLEOTIDE SEQUENCE [LARGE SCALE GENOMIC DNA]</scope>
    <source>
        <strain evidence="3">C129</strain>
    </source>
</reference>